<dbReference type="PANTHER" id="PTHR43756">
    <property type="entry name" value="CHOLINE MONOOXYGENASE, CHLOROPLASTIC"/>
    <property type="match status" value="1"/>
</dbReference>
<keyword evidence="4 8" id="KW-0560">Oxidoreductase</keyword>
<organism evidence="8 9">
    <name type="scientific">Falsiruegeria mediterranea M17</name>
    <dbReference type="NCBI Taxonomy" id="1200281"/>
    <lineage>
        <taxon>Bacteria</taxon>
        <taxon>Pseudomonadati</taxon>
        <taxon>Pseudomonadota</taxon>
        <taxon>Alphaproteobacteria</taxon>
        <taxon>Rhodobacterales</taxon>
        <taxon>Roseobacteraceae</taxon>
        <taxon>Falsiruegeria</taxon>
    </lineage>
</organism>
<dbReference type="CDD" id="cd03469">
    <property type="entry name" value="Rieske_RO_Alpha_N"/>
    <property type="match status" value="1"/>
</dbReference>
<keyword evidence="2" id="KW-0001">2Fe-2S</keyword>
<evidence type="ECO:0000313" key="8">
    <source>
        <dbReference type="EMBL" id="SPJ29290.1"/>
    </source>
</evidence>
<keyword evidence="9" id="KW-1185">Reference proteome</keyword>
<dbReference type="InterPro" id="IPR015879">
    <property type="entry name" value="Ring_hydroxy_dOase_asu_C_dom"/>
</dbReference>
<dbReference type="AlphaFoldDB" id="A0A2R8CA18"/>
<sequence>MTLDCSMPEHATQILPPEAYTSPEWLAREMKELFSKTWGFAGVVSDVPNPGDYKTVKVGTFTLVVIRGSDGELRAFHNICRHRGTELIDPGCGNTGKTIVCPYHRWTFGLDGALRGVPDQRELFPDFDKKANGLHKASVGVFKDIIFVCPEPDMKIEDWLASIPDVVWPHDINSPELVPYDQVVTYEMKCNWKVFFENAIDGYHLVYLHEHTLGGPRPEANIWDAHGDHQVWYSTENNEHRSRIPAFLNEQLEKHGAKKIAHASEGGYGGVYMLFPTTIVTSSPYSFTISWMEPIDANTTYLHARSWMAKSRFKYRGSIKDLPGYDKVSGLIKSSHWKKPPLETGDFQTEDIYVVEKMQRALQSPKYSVGQLSQGPGAEAPLTYFQQSVRNYVPEE</sequence>
<evidence type="ECO:0000256" key="4">
    <source>
        <dbReference type="ARBA" id="ARBA00023002"/>
    </source>
</evidence>
<dbReference type="GO" id="GO:0018618">
    <property type="term" value="F:anthranilate 1,2-dioxygenase (deaminating, decarboxylating) activity"/>
    <property type="evidence" value="ECO:0007669"/>
    <property type="project" value="UniProtKB-EC"/>
</dbReference>
<evidence type="ECO:0000313" key="9">
    <source>
        <dbReference type="Proteomes" id="UP000244898"/>
    </source>
</evidence>
<evidence type="ECO:0000256" key="5">
    <source>
        <dbReference type="ARBA" id="ARBA00023004"/>
    </source>
</evidence>
<dbReference type="GO" id="GO:0005506">
    <property type="term" value="F:iron ion binding"/>
    <property type="evidence" value="ECO:0007669"/>
    <property type="project" value="InterPro"/>
</dbReference>
<keyword evidence="5" id="KW-0408">Iron</keyword>
<keyword evidence="8" id="KW-0223">Dioxygenase</keyword>
<proteinExistence type="predicted"/>
<evidence type="ECO:0000256" key="2">
    <source>
        <dbReference type="ARBA" id="ARBA00022714"/>
    </source>
</evidence>
<dbReference type="PRINTS" id="PR00090">
    <property type="entry name" value="RNGDIOXGNASE"/>
</dbReference>
<dbReference type="Pfam" id="PF00355">
    <property type="entry name" value="Rieske"/>
    <property type="match status" value="1"/>
</dbReference>
<evidence type="ECO:0000256" key="6">
    <source>
        <dbReference type="ARBA" id="ARBA00023014"/>
    </source>
</evidence>
<keyword evidence="6" id="KW-0411">Iron-sulfur</keyword>
<dbReference type="InterPro" id="IPR036922">
    <property type="entry name" value="Rieske_2Fe-2S_sf"/>
</dbReference>
<comment type="cofactor">
    <cofactor evidence="1">
        <name>Fe cation</name>
        <dbReference type="ChEBI" id="CHEBI:24875"/>
    </cofactor>
</comment>
<dbReference type="EC" id="1.14.12.1" evidence="8"/>
<dbReference type="Proteomes" id="UP000244898">
    <property type="component" value="Unassembled WGS sequence"/>
</dbReference>
<reference evidence="9" key="1">
    <citation type="submission" date="2018-03" db="EMBL/GenBank/DDBJ databases">
        <authorList>
            <person name="Rodrigo-Torres L."/>
            <person name="Arahal R. D."/>
            <person name="Lucena T."/>
        </authorList>
    </citation>
    <scope>NUCLEOTIDE SEQUENCE [LARGE SCALE GENOMIC DNA]</scope>
    <source>
        <strain evidence="9">CECT 7615</strain>
    </source>
</reference>
<dbReference type="Pfam" id="PF00848">
    <property type="entry name" value="Ring_hydroxyl_A"/>
    <property type="match status" value="1"/>
</dbReference>
<dbReference type="PANTHER" id="PTHR43756:SF5">
    <property type="entry name" value="CHOLINE MONOOXYGENASE, CHLOROPLASTIC"/>
    <property type="match status" value="1"/>
</dbReference>
<dbReference type="RefSeq" id="WP_235824094.1">
    <property type="nucleotide sequence ID" value="NZ_ONZG01000006.1"/>
</dbReference>
<name>A0A2R8CA18_9RHOB</name>
<dbReference type="Gene3D" id="3.90.380.10">
    <property type="entry name" value="Naphthalene 1,2-dioxygenase Alpha Subunit, Chain A, domain 1"/>
    <property type="match status" value="1"/>
</dbReference>
<dbReference type="Gene3D" id="2.102.10.10">
    <property type="entry name" value="Rieske [2Fe-2S] iron-sulphur domain"/>
    <property type="match status" value="1"/>
</dbReference>
<evidence type="ECO:0000256" key="3">
    <source>
        <dbReference type="ARBA" id="ARBA00022723"/>
    </source>
</evidence>
<gene>
    <name evidence="8" type="primary">antA_5</name>
    <name evidence="8" type="ORF">TRM7615_02803</name>
</gene>
<evidence type="ECO:0000259" key="7">
    <source>
        <dbReference type="PROSITE" id="PS51296"/>
    </source>
</evidence>
<dbReference type="InterPro" id="IPR017941">
    <property type="entry name" value="Rieske_2Fe-2S"/>
</dbReference>
<evidence type="ECO:0000256" key="1">
    <source>
        <dbReference type="ARBA" id="ARBA00001962"/>
    </source>
</evidence>
<protein>
    <submittedName>
        <fullName evidence="8">Anthranilate 1,2-dioxygenase large subunit</fullName>
        <ecNumber evidence="8">1.14.12.1</ecNumber>
    </submittedName>
</protein>
<dbReference type="EMBL" id="ONZG01000006">
    <property type="protein sequence ID" value="SPJ29290.1"/>
    <property type="molecule type" value="Genomic_DNA"/>
</dbReference>
<dbReference type="PROSITE" id="PS51296">
    <property type="entry name" value="RIESKE"/>
    <property type="match status" value="1"/>
</dbReference>
<feature type="domain" description="Rieske" evidence="7">
    <location>
        <begin position="38"/>
        <end position="123"/>
    </location>
</feature>
<dbReference type="InterPro" id="IPR001663">
    <property type="entry name" value="Rng_hydr_dOase-A"/>
</dbReference>
<accession>A0A2R8CA18</accession>
<dbReference type="SUPFAM" id="SSF55961">
    <property type="entry name" value="Bet v1-like"/>
    <property type="match status" value="1"/>
</dbReference>
<dbReference type="CDD" id="cd00680">
    <property type="entry name" value="RHO_alpha_C"/>
    <property type="match status" value="1"/>
</dbReference>
<dbReference type="GO" id="GO:0051537">
    <property type="term" value="F:2 iron, 2 sulfur cluster binding"/>
    <property type="evidence" value="ECO:0007669"/>
    <property type="project" value="UniProtKB-KW"/>
</dbReference>
<keyword evidence="3" id="KW-0479">Metal-binding</keyword>
<dbReference type="SUPFAM" id="SSF50022">
    <property type="entry name" value="ISP domain"/>
    <property type="match status" value="1"/>
</dbReference>